<feature type="region of interest" description="Disordered" evidence="4">
    <location>
        <begin position="141"/>
        <end position="160"/>
    </location>
</feature>
<sequence length="923" mass="101783">MFLMVLSSDEEPIAFKKMHGFSTIDGFVEINEKLADMLKFVANEPSVGLYYIQHHTQNVAPNILDLKNKVSEKSRETALHTEDLDDSMTMLKSMKECGIPVADEMLRDIKKSLSIISAKQQKRGLIYSSNTSFLARTSSWSPASWGRIPQQDGSRSPGYLSSAFKSVTRRAQRFNRSQSGFDEAFESKNRKRPSDTGPAVATTSGSRPSGMVAEQETLDSPSSNENGRELQEESQLSKSLSHQHFLSLYENYDEFKADREAKLEEWSCNSADWIEMSIFDGLPIPKDKSFLKEELSRIDESWAAARFDSLPHVVHILTSKDGEGEVKVLKEQSDIIEEVVDEVVHAYHGGFNKAIQNYSQILRLFSESAQSLGELKVDLAQAKKLLGAHNKQLHQLWYRSVTLRHIISLLDQVEGIAKVPARIEKLIAEKQFYAAVQLHVQSSLMLEREGLQAVGALQDVRSELTKLRGAFFYKILEDLHSHLYNKGEYSSDVSSMLESDDAIPTATAVTSSMNYSHSLSRRTRKGDGDGVYRPSSVDGGSSFDGHNEDGTLDMHDDAAPNGYTPTMKANGGDARMFSRQIPVWLSDSTPDEFVEAMRKSDAPEHVKYLQTLVECLSMLGKVSAAGAIICQRLRSTIHDIITAKIKAQAGRASGSRPGLGHTALPTVAGLHYLKDQLEHHLAKHKRQNGVSPTGALAVSPVSHVMSPSGTAQISARDLLDSVLDTVVRIFENHVIVGELLESKSSQQLNMNTPKTMTADVSWSNDSDASNDTGGFSIGFSLNVLQSECQQLICEILRATPEATSADAAVQTARLASKNPSKDKRQGHAMFLHFCASYILLMDGSEDGLTFAFRFTDASTSAPNQGSDLTRQGWRRPNVVQEGYGTGAVLPEQGIYLAASVYRPVVQFTDKVASMLPQKFSQLG</sequence>
<protein>
    <recommendedName>
        <fullName evidence="3">Exocyst complex component Sec8</fullName>
    </recommendedName>
</protein>
<evidence type="ECO:0000256" key="4">
    <source>
        <dbReference type="SAM" id="MobiDB-lite"/>
    </source>
</evidence>
<dbReference type="PANTHER" id="PTHR14146:SF0">
    <property type="entry name" value="EXOCYST COMPLEX COMPONENT 4"/>
    <property type="match status" value="1"/>
</dbReference>
<dbReference type="InterPro" id="IPR019320">
    <property type="entry name" value="BORCS8"/>
</dbReference>
<dbReference type="EMBL" id="PNBA02000010">
    <property type="protein sequence ID" value="KAG6410100.1"/>
    <property type="molecule type" value="Genomic_DNA"/>
</dbReference>
<comment type="similarity">
    <text evidence="3">Belongs to the SEC8 family.</text>
</comment>
<proteinExistence type="inferred from homology"/>
<comment type="function">
    <text evidence="3">Component of the exocyst complex involved in the docking of exocytic vesicles with fusion sites on the plasma membrane.</text>
</comment>
<comment type="caution">
    <text evidence="6">The sequence shown here is derived from an EMBL/GenBank/DDBJ whole genome shotgun (WGS) entry which is preliminary data.</text>
</comment>
<dbReference type="PANTHER" id="PTHR14146">
    <property type="entry name" value="EXOCYST COMPLEX COMPONENT 4"/>
    <property type="match status" value="1"/>
</dbReference>
<evidence type="ECO:0000313" key="6">
    <source>
        <dbReference type="EMBL" id="KAG6410100.1"/>
    </source>
</evidence>
<evidence type="ECO:0000256" key="1">
    <source>
        <dbReference type="ARBA" id="ARBA00022448"/>
    </source>
</evidence>
<dbReference type="GO" id="GO:0006904">
    <property type="term" value="P:vesicle docking involved in exocytosis"/>
    <property type="evidence" value="ECO:0007669"/>
    <property type="project" value="InterPro"/>
</dbReference>
<dbReference type="Pfam" id="PF10167">
    <property type="entry name" value="BORCS8"/>
    <property type="match status" value="1"/>
</dbReference>
<evidence type="ECO:0000259" key="5">
    <source>
        <dbReference type="Pfam" id="PF04048"/>
    </source>
</evidence>
<gene>
    <name evidence="6" type="ORF">SASPL_128149</name>
</gene>
<dbReference type="AlphaFoldDB" id="A0A8X8X902"/>
<accession>A0A8X8X902</accession>
<reference evidence="6" key="2">
    <citation type="submission" date="2020-08" db="EMBL/GenBank/DDBJ databases">
        <title>Plant Genome Project.</title>
        <authorList>
            <person name="Zhang R.-G."/>
        </authorList>
    </citation>
    <scope>NUCLEOTIDE SEQUENCE</scope>
    <source>
        <strain evidence="6">Huo1</strain>
        <tissue evidence="6">Leaf</tissue>
    </source>
</reference>
<dbReference type="GO" id="GO:0006893">
    <property type="term" value="P:Golgi to plasma membrane transport"/>
    <property type="evidence" value="ECO:0007669"/>
    <property type="project" value="TreeGrafter"/>
</dbReference>
<name>A0A8X8X902_SALSN</name>
<dbReference type="InterPro" id="IPR039682">
    <property type="entry name" value="Sec8/EXOC4"/>
</dbReference>
<dbReference type="InterPro" id="IPR007191">
    <property type="entry name" value="Sec8_exocyst_N"/>
</dbReference>
<keyword evidence="2 3" id="KW-0268">Exocytosis</keyword>
<feature type="domain" description="Exocyst complex component Sec8 N-terminal" evidence="5">
    <location>
        <begin position="291"/>
        <end position="426"/>
    </location>
</feature>
<organism evidence="6">
    <name type="scientific">Salvia splendens</name>
    <name type="common">Scarlet sage</name>
    <dbReference type="NCBI Taxonomy" id="180675"/>
    <lineage>
        <taxon>Eukaryota</taxon>
        <taxon>Viridiplantae</taxon>
        <taxon>Streptophyta</taxon>
        <taxon>Embryophyta</taxon>
        <taxon>Tracheophyta</taxon>
        <taxon>Spermatophyta</taxon>
        <taxon>Magnoliopsida</taxon>
        <taxon>eudicotyledons</taxon>
        <taxon>Gunneridae</taxon>
        <taxon>Pentapetalae</taxon>
        <taxon>asterids</taxon>
        <taxon>lamiids</taxon>
        <taxon>Lamiales</taxon>
        <taxon>Lamiaceae</taxon>
        <taxon>Nepetoideae</taxon>
        <taxon>Mentheae</taxon>
        <taxon>Salviinae</taxon>
        <taxon>Salvia</taxon>
        <taxon>Salvia subgen. Calosphace</taxon>
        <taxon>core Calosphace</taxon>
    </lineage>
</organism>
<keyword evidence="1 3" id="KW-0813">Transport</keyword>
<reference evidence="6" key="1">
    <citation type="submission" date="2018-01" db="EMBL/GenBank/DDBJ databases">
        <authorList>
            <person name="Mao J.F."/>
        </authorList>
    </citation>
    <scope>NUCLEOTIDE SEQUENCE</scope>
    <source>
        <strain evidence="6">Huo1</strain>
        <tissue evidence="6">Leaf</tissue>
    </source>
</reference>
<dbReference type="GO" id="GO:0006612">
    <property type="term" value="P:protein targeting to membrane"/>
    <property type="evidence" value="ECO:0007669"/>
    <property type="project" value="UniProtKB-UniRule"/>
</dbReference>
<feature type="region of interest" description="Disordered" evidence="4">
    <location>
        <begin position="175"/>
        <end position="236"/>
    </location>
</feature>
<dbReference type="Proteomes" id="UP000298416">
    <property type="component" value="Unassembled WGS sequence"/>
</dbReference>
<dbReference type="GO" id="GO:0015031">
    <property type="term" value="P:protein transport"/>
    <property type="evidence" value="ECO:0007669"/>
    <property type="project" value="UniProtKB-KW"/>
</dbReference>
<evidence type="ECO:0000313" key="7">
    <source>
        <dbReference type="Proteomes" id="UP000298416"/>
    </source>
</evidence>
<keyword evidence="7" id="KW-1185">Reference proteome</keyword>
<feature type="region of interest" description="Disordered" evidence="4">
    <location>
        <begin position="518"/>
        <end position="550"/>
    </location>
</feature>
<evidence type="ECO:0000256" key="3">
    <source>
        <dbReference type="RuleBase" id="RU367079"/>
    </source>
</evidence>
<evidence type="ECO:0000256" key="2">
    <source>
        <dbReference type="ARBA" id="ARBA00022483"/>
    </source>
</evidence>
<dbReference type="GO" id="GO:0090522">
    <property type="term" value="P:vesicle tethering involved in exocytosis"/>
    <property type="evidence" value="ECO:0007669"/>
    <property type="project" value="UniProtKB-UniRule"/>
</dbReference>
<dbReference type="GO" id="GO:0000145">
    <property type="term" value="C:exocyst"/>
    <property type="evidence" value="ECO:0007669"/>
    <property type="project" value="UniProtKB-UniRule"/>
</dbReference>
<keyword evidence="3" id="KW-0653">Protein transport</keyword>
<feature type="compositionally biased region" description="Basic and acidic residues" evidence="4">
    <location>
        <begin position="185"/>
        <end position="194"/>
    </location>
</feature>
<dbReference type="Pfam" id="PF04048">
    <property type="entry name" value="Sec8_N"/>
    <property type="match status" value="1"/>
</dbReference>